<evidence type="ECO:0000313" key="3">
    <source>
        <dbReference type="EMBL" id="AWB26246.1"/>
    </source>
</evidence>
<feature type="domain" description="Electron transfer flavoprotein alpha/beta-subunit N-terminal" evidence="2">
    <location>
        <begin position="30"/>
        <end position="222"/>
    </location>
</feature>
<keyword evidence="4" id="KW-1185">Reference proteome</keyword>
<evidence type="ECO:0000259" key="2">
    <source>
        <dbReference type="SMART" id="SM00893"/>
    </source>
</evidence>
<dbReference type="InterPro" id="IPR012255">
    <property type="entry name" value="ETF_b"/>
</dbReference>
<dbReference type="PIRSF" id="PIRSF000090">
    <property type="entry name" value="Beta-ETF"/>
    <property type="match status" value="1"/>
</dbReference>
<evidence type="ECO:0000313" key="4">
    <source>
        <dbReference type="Proteomes" id="UP000244727"/>
    </source>
</evidence>
<dbReference type="PANTHER" id="PTHR21294">
    <property type="entry name" value="ELECTRON TRANSFER FLAVOPROTEIN BETA-SUBUNIT"/>
    <property type="match status" value="1"/>
</dbReference>
<dbReference type="Pfam" id="PF01012">
    <property type="entry name" value="ETF"/>
    <property type="match status" value="1"/>
</dbReference>
<dbReference type="CDD" id="cd01714">
    <property type="entry name" value="ETF_beta"/>
    <property type="match status" value="1"/>
</dbReference>
<dbReference type="RefSeq" id="WP_108380615.1">
    <property type="nucleotide sequence ID" value="NZ_CP028858.1"/>
</dbReference>
<accession>A0A2R4WXH8</accession>
<feature type="region of interest" description="Disordered" evidence="1">
    <location>
        <begin position="230"/>
        <end position="256"/>
    </location>
</feature>
<dbReference type="GO" id="GO:0009055">
    <property type="term" value="F:electron transfer activity"/>
    <property type="evidence" value="ECO:0007669"/>
    <property type="project" value="InterPro"/>
</dbReference>
<gene>
    <name evidence="3" type="ORF">HARCEL1_00175</name>
</gene>
<proteinExistence type="predicted"/>
<dbReference type="KEGG" id="harc:HARCEL1_00175"/>
<evidence type="ECO:0000256" key="1">
    <source>
        <dbReference type="SAM" id="MobiDB-lite"/>
    </source>
</evidence>
<organism evidence="3 4">
    <name type="scientific">Halococcoides cellulosivorans</name>
    <dbReference type="NCBI Taxonomy" id="1679096"/>
    <lineage>
        <taxon>Archaea</taxon>
        <taxon>Methanobacteriati</taxon>
        <taxon>Methanobacteriota</taxon>
        <taxon>Stenosarchaea group</taxon>
        <taxon>Halobacteria</taxon>
        <taxon>Halobacteriales</taxon>
        <taxon>Haloarculaceae</taxon>
        <taxon>Halococcoides</taxon>
    </lineage>
</organism>
<dbReference type="InterPro" id="IPR033948">
    <property type="entry name" value="ETF_beta_N"/>
</dbReference>
<dbReference type="InterPro" id="IPR014729">
    <property type="entry name" value="Rossmann-like_a/b/a_fold"/>
</dbReference>
<dbReference type="SUPFAM" id="SSF52402">
    <property type="entry name" value="Adenine nucleotide alpha hydrolases-like"/>
    <property type="match status" value="1"/>
</dbReference>
<dbReference type="Proteomes" id="UP000244727">
    <property type="component" value="Chromosome"/>
</dbReference>
<sequence length="263" mass="27930">MDENGTDGWNIVVCVKQVPDAADVSIDPDTGRLNRSDAEAVMNDPDYNSVEAALELREQVGGTVTALCMGPPNAEEVLAEAVAMGADDGVLMTDRAFGGSDTWPTSLALASGAAELDADVVLAGEETTDSSTGQVPPGIAAHNEWAQLTYVEELEPDPENDRLIARRDIEGGYERVAADLPVSVAMSYGENVPRTAGLHRKIYAETEFDPEEWSAEKLGIEDEVGLAVSPTQVGGMDTAEPVPREQETVDSADELADRIAEVL</sequence>
<dbReference type="AlphaFoldDB" id="A0A2R4WXH8"/>
<dbReference type="GeneID" id="36510876"/>
<dbReference type="SMART" id="SM00893">
    <property type="entry name" value="ETF"/>
    <property type="match status" value="1"/>
</dbReference>
<dbReference type="EMBL" id="CP028858">
    <property type="protein sequence ID" value="AWB26246.1"/>
    <property type="molecule type" value="Genomic_DNA"/>
</dbReference>
<dbReference type="PANTHER" id="PTHR21294:SF17">
    <property type="entry name" value="PROTEIN FIXA"/>
    <property type="match status" value="1"/>
</dbReference>
<reference evidence="3 4" key="1">
    <citation type="submission" date="2018-04" db="EMBL/GenBank/DDBJ databases">
        <title>Halococcoides cellulosivorans gen. nov., sp. nov., an extremely halophilic cellulose-utilizing haloarchaeon from hypersaline lakes.</title>
        <authorList>
            <person name="Sorokin D.Y."/>
            <person name="Toshchakov S.V."/>
            <person name="Samarov N.I."/>
            <person name="Korzhenkov A."/>
            <person name="Kublanov I.V."/>
        </authorList>
    </citation>
    <scope>NUCLEOTIDE SEQUENCE [LARGE SCALE GENOMIC DNA]</scope>
    <source>
        <strain evidence="3 4">HArcel1</strain>
    </source>
</reference>
<dbReference type="InterPro" id="IPR014730">
    <property type="entry name" value="ETF_a/b_N"/>
</dbReference>
<dbReference type="Gene3D" id="3.40.50.620">
    <property type="entry name" value="HUPs"/>
    <property type="match status" value="1"/>
</dbReference>
<protein>
    <submittedName>
        <fullName evidence="3">Electron transfer flavoprotein subunit alpha</fullName>
    </submittedName>
</protein>
<name>A0A2R4WXH8_9EURY</name>